<accession>A0A401HBX2</accession>
<dbReference type="AlphaFoldDB" id="A0A401HBX2"/>
<reference evidence="1 2" key="1">
    <citation type="submission" date="2017-02" db="EMBL/GenBank/DDBJ databases">
        <title>isolation and characterization of a novel temperate virus Aeropyrum globular virus 1 infecting hyperthermophilic archaeon Aeropyrum.</title>
        <authorList>
            <person name="Yumiya M."/>
            <person name="Yoshida T."/>
            <person name="Sako Y."/>
        </authorList>
    </citation>
    <scope>NUCLEOTIDE SEQUENCE [LARGE SCALE GENOMIC DNA]</scope>
    <source>
        <strain evidence="1 2">YK1-12-2013</strain>
    </source>
</reference>
<evidence type="ECO:0000313" key="1">
    <source>
        <dbReference type="EMBL" id="GBF09890.1"/>
    </source>
</evidence>
<proteinExistence type="predicted"/>
<dbReference type="SUPFAM" id="SSF53146">
    <property type="entry name" value="Nitrogenase accessory factor-like"/>
    <property type="match status" value="1"/>
</dbReference>
<evidence type="ECO:0000313" key="2">
    <source>
        <dbReference type="Proteomes" id="UP000291213"/>
    </source>
</evidence>
<protein>
    <submittedName>
        <fullName evidence="1">Uncharacterized protein</fullName>
    </submittedName>
</protein>
<organism evidence="1 2">
    <name type="scientific">Aeropyrum pernix</name>
    <dbReference type="NCBI Taxonomy" id="56636"/>
    <lineage>
        <taxon>Archaea</taxon>
        <taxon>Thermoproteota</taxon>
        <taxon>Thermoprotei</taxon>
        <taxon>Desulfurococcales</taxon>
        <taxon>Desulfurococcaceae</taxon>
        <taxon>Aeropyrum</taxon>
    </lineage>
</organism>
<dbReference type="EMBL" id="BDMD01000141">
    <property type="protein sequence ID" value="GBF09890.1"/>
    <property type="molecule type" value="Genomic_DNA"/>
</dbReference>
<dbReference type="Gene3D" id="3.30.420.130">
    <property type="entry name" value="Dinitrogenase iron-molybdenum cofactor biosynthesis domain"/>
    <property type="match status" value="1"/>
</dbReference>
<dbReference type="OrthoDB" id="23842at2157"/>
<dbReference type="Proteomes" id="UP000291213">
    <property type="component" value="Unassembled WGS sequence"/>
</dbReference>
<comment type="caution">
    <text evidence="1">The sequence shown here is derived from an EMBL/GenBank/DDBJ whole genome shotgun (WGS) entry which is preliminary data.</text>
</comment>
<gene>
    <name evidence="1" type="ORF">apy_16150</name>
</gene>
<dbReference type="RefSeq" id="WP_131160789.1">
    <property type="nucleotide sequence ID" value="NZ_BDMD01000141.1"/>
</dbReference>
<sequence length="153" mass="16486">MKIAVASEKASDPVFRVAGGHFAHAPIFLIYKVDNGVPKLEEIRENPLAAIPDEDAGGHVHHHHHHKGLHGPSKYKYLKDNVLSDVDLIIAGGACMTSIAYFLSEGVSLSFADPGIPADEVLKAAVEKASEGKLPEISVYAWGKLVDPDEIEE</sequence>
<dbReference type="InterPro" id="IPR036105">
    <property type="entry name" value="DiNase_FeMo-co_biosyn_sf"/>
</dbReference>
<name>A0A401HBX2_AERPX</name>